<dbReference type="AlphaFoldDB" id="A0A846MAT7"/>
<evidence type="ECO:0000313" key="2">
    <source>
        <dbReference type="Proteomes" id="UP000532769"/>
    </source>
</evidence>
<gene>
    <name evidence="1" type="ORF">BDD39_000631</name>
</gene>
<evidence type="ECO:0000313" key="1">
    <source>
        <dbReference type="EMBL" id="NIK14121.1"/>
    </source>
</evidence>
<dbReference type="RefSeq" id="WP_166908127.1">
    <property type="nucleotide sequence ID" value="NZ_JAASRS010000001.1"/>
</dbReference>
<dbReference type="EMBL" id="JAASRS010000001">
    <property type="protein sequence ID" value="NIK14121.1"/>
    <property type="molecule type" value="Genomic_DNA"/>
</dbReference>
<protein>
    <submittedName>
        <fullName evidence="1">Uncharacterized protein</fullName>
    </submittedName>
</protein>
<sequence length="80" mass="9576">MTDGQIKSMFAEYGYERWWEEIYYPLLSSRLLEEVDEDVLAAFFESYAFLAGEAYSFTEFVVHFSIFQRLYDNGISVTWR</sequence>
<comment type="caution">
    <text evidence="1">The sequence shown here is derived from an EMBL/GenBank/DDBJ whole genome shotgun (WGS) entry which is preliminary data.</text>
</comment>
<keyword evidence="2" id="KW-1185">Reference proteome</keyword>
<accession>A0A846MAT7</accession>
<dbReference type="Proteomes" id="UP000532769">
    <property type="component" value="Unassembled WGS sequence"/>
</dbReference>
<name>A0A846MAT7_9BACL</name>
<organism evidence="1 2">
    <name type="scientific">Saccharococcus thermophilus</name>
    <dbReference type="NCBI Taxonomy" id="29396"/>
    <lineage>
        <taxon>Bacteria</taxon>
        <taxon>Bacillati</taxon>
        <taxon>Bacillota</taxon>
        <taxon>Bacilli</taxon>
        <taxon>Bacillales</taxon>
        <taxon>Anoxybacillaceae</taxon>
        <taxon>Saccharococcus</taxon>
    </lineage>
</organism>
<reference evidence="1 2" key="1">
    <citation type="submission" date="2020-03" db="EMBL/GenBank/DDBJ databases">
        <title>Genomic Encyclopedia of Archaeal and Bacterial Type Strains, Phase II (KMG-II): from individual species to whole genera.</title>
        <authorList>
            <person name="Goeker M."/>
        </authorList>
    </citation>
    <scope>NUCLEOTIDE SEQUENCE [LARGE SCALE GENOMIC DNA]</scope>
    <source>
        <strain evidence="1 2">DSM 4749</strain>
    </source>
</reference>
<proteinExistence type="predicted"/>